<evidence type="ECO:0000256" key="3">
    <source>
        <dbReference type="ARBA" id="ARBA00022989"/>
    </source>
</evidence>
<comment type="subcellular location">
    <subcellularLocation>
        <location evidence="1">Membrane</location>
    </subcellularLocation>
</comment>
<feature type="transmembrane region" description="Helical" evidence="5">
    <location>
        <begin position="42"/>
        <end position="66"/>
    </location>
</feature>
<dbReference type="InterPro" id="IPR025423">
    <property type="entry name" value="TMEM205-like"/>
</dbReference>
<reference evidence="7 8" key="1">
    <citation type="submission" date="2018-11" db="EMBL/GenBank/DDBJ databases">
        <title>Genome sequence and assembly of Colletotrichum spinosum.</title>
        <authorList>
            <person name="Gan P."/>
            <person name="Shirasu K."/>
        </authorList>
    </citation>
    <scope>NUCLEOTIDE SEQUENCE [LARGE SCALE GENOMIC DNA]</scope>
    <source>
        <strain evidence="7 8">CBS 515.97</strain>
    </source>
</reference>
<comment type="caution">
    <text evidence="7">The sequence shown here is derived from an EMBL/GenBank/DDBJ whole genome shotgun (WGS) entry which is preliminary data.</text>
</comment>
<evidence type="ECO:0000259" key="6">
    <source>
        <dbReference type="Pfam" id="PF13664"/>
    </source>
</evidence>
<name>A0A4R8Q8U2_9PEZI</name>
<accession>A0A4R8Q8U2</accession>
<protein>
    <submittedName>
        <fullName evidence="7">Putative mitochondrial outer membrane protein</fullName>
    </submittedName>
</protein>
<keyword evidence="2 5" id="KW-0812">Transmembrane</keyword>
<gene>
    <name evidence="7" type="ORF">C8035_v012322</name>
</gene>
<dbReference type="Pfam" id="PF13664">
    <property type="entry name" value="DUF4149"/>
    <property type="match status" value="1"/>
</dbReference>
<evidence type="ECO:0000256" key="5">
    <source>
        <dbReference type="SAM" id="Phobius"/>
    </source>
</evidence>
<dbReference type="EMBL" id="QAPG01000086">
    <property type="protein sequence ID" value="TDZ32114.1"/>
    <property type="molecule type" value="Genomic_DNA"/>
</dbReference>
<keyword evidence="3 5" id="KW-1133">Transmembrane helix</keyword>
<dbReference type="PANTHER" id="PTHR23241">
    <property type="entry name" value="LATE EMBRYOGENESIS ABUNDANT PLANTS LEA-RELATED"/>
    <property type="match status" value="1"/>
</dbReference>
<evidence type="ECO:0000256" key="1">
    <source>
        <dbReference type="ARBA" id="ARBA00004370"/>
    </source>
</evidence>
<dbReference type="InterPro" id="IPR053009">
    <property type="entry name" value="Xanthocillin_Biosynth-Assoc"/>
</dbReference>
<sequence>MQVYPQNLNTRTPADGFAKSFVNGITMFRVLERPAFSAAQNALFPVYFTIQTALPAVMALTFPGSASPFGVQESSVSGLLDESNRWGSLLPIATMFVTGLANLLVILPKTQKVMAARYAQEKKDGKKSYDKPPHSQDMLALNKSFGQLHGLSTIVNLAGFIAMISYGFTLASRLD</sequence>
<dbReference type="Proteomes" id="UP000295083">
    <property type="component" value="Unassembled WGS sequence"/>
</dbReference>
<dbReference type="GO" id="GO:0016020">
    <property type="term" value="C:membrane"/>
    <property type="evidence" value="ECO:0007669"/>
    <property type="project" value="UniProtKB-SubCell"/>
</dbReference>
<keyword evidence="4 5" id="KW-0472">Membrane</keyword>
<feature type="transmembrane region" description="Helical" evidence="5">
    <location>
        <begin position="148"/>
        <end position="168"/>
    </location>
</feature>
<keyword evidence="8" id="KW-1185">Reference proteome</keyword>
<evidence type="ECO:0000256" key="2">
    <source>
        <dbReference type="ARBA" id="ARBA00022692"/>
    </source>
</evidence>
<evidence type="ECO:0000256" key="4">
    <source>
        <dbReference type="ARBA" id="ARBA00023136"/>
    </source>
</evidence>
<evidence type="ECO:0000313" key="8">
    <source>
        <dbReference type="Proteomes" id="UP000295083"/>
    </source>
</evidence>
<dbReference type="PANTHER" id="PTHR23241:SF106">
    <property type="entry name" value="DUF4149 DOMAIN-CONTAINING PROTEIN"/>
    <property type="match status" value="1"/>
</dbReference>
<proteinExistence type="predicted"/>
<dbReference type="AlphaFoldDB" id="A0A4R8Q8U2"/>
<organism evidence="7 8">
    <name type="scientific">Colletotrichum spinosum</name>
    <dbReference type="NCBI Taxonomy" id="1347390"/>
    <lineage>
        <taxon>Eukaryota</taxon>
        <taxon>Fungi</taxon>
        <taxon>Dikarya</taxon>
        <taxon>Ascomycota</taxon>
        <taxon>Pezizomycotina</taxon>
        <taxon>Sordariomycetes</taxon>
        <taxon>Hypocreomycetidae</taxon>
        <taxon>Glomerellales</taxon>
        <taxon>Glomerellaceae</taxon>
        <taxon>Colletotrichum</taxon>
        <taxon>Colletotrichum orbiculare species complex</taxon>
    </lineage>
</organism>
<feature type="domain" description="TMEM205-like" evidence="6">
    <location>
        <begin position="19"/>
        <end position="118"/>
    </location>
</feature>
<feature type="transmembrane region" description="Helical" evidence="5">
    <location>
        <begin position="86"/>
        <end position="107"/>
    </location>
</feature>
<evidence type="ECO:0000313" key="7">
    <source>
        <dbReference type="EMBL" id="TDZ32114.1"/>
    </source>
</evidence>